<reference evidence="2 3" key="1">
    <citation type="submission" date="2016-11" db="EMBL/GenBank/DDBJ databases">
        <title>Paenibacillus species isolates.</title>
        <authorList>
            <person name="Beno S.M."/>
        </authorList>
    </citation>
    <scope>NUCLEOTIDE SEQUENCE [LARGE SCALE GENOMIC DNA]</scope>
    <source>
        <strain evidence="2 3">FSL R5-0378</strain>
    </source>
</reference>
<keyword evidence="1" id="KW-0812">Transmembrane</keyword>
<dbReference type="STRING" id="297318.BK138_19665"/>
<keyword evidence="1" id="KW-0472">Membrane</keyword>
<protein>
    <submittedName>
        <fullName evidence="2">Uncharacterized protein</fullName>
    </submittedName>
</protein>
<feature type="transmembrane region" description="Helical" evidence="1">
    <location>
        <begin position="98"/>
        <end position="117"/>
    </location>
</feature>
<evidence type="ECO:0000313" key="2">
    <source>
        <dbReference type="EMBL" id="OMF53291.1"/>
    </source>
</evidence>
<name>A0A1R1EN98_9BACL</name>
<keyword evidence="3" id="KW-1185">Reference proteome</keyword>
<sequence>MLIQSPSAETCRSYVGKHVCAVLKDGTQVYGTIKGVSDHGLELGDAAPRATILSTNPGKASKQLSELQQKAKTSSYPGYGPYGGYGGRYGYGYGYPPGYGALAWTSIALLFLIPFLFI</sequence>
<dbReference type="Proteomes" id="UP000187172">
    <property type="component" value="Unassembled WGS sequence"/>
</dbReference>
<comment type="caution">
    <text evidence="2">The sequence shown here is derived from an EMBL/GenBank/DDBJ whole genome shotgun (WGS) entry which is preliminary data.</text>
</comment>
<proteinExistence type="predicted"/>
<dbReference type="AlphaFoldDB" id="A0A1R1EN98"/>
<dbReference type="EMBL" id="MRTP01000005">
    <property type="protein sequence ID" value="OMF53291.1"/>
    <property type="molecule type" value="Genomic_DNA"/>
</dbReference>
<keyword evidence="1" id="KW-1133">Transmembrane helix</keyword>
<accession>A0A1R1EN98</accession>
<evidence type="ECO:0000256" key="1">
    <source>
        <dbReference type="SAM" id="Phobius"/>
    </source>
</evidence>
<organism evidence="2 3">
    <name type="scientific">Paenibacillus rhizosphaerae</name>
    <dbReference type="NCBI Taxonomy" id="297318"/>
    <lineage>
        <taxon>Bacteria</taxon>
        <taxon>Bacillati</taxon>
        <taxon>Bacillota</taxon>
        <taxon>Bacilli</taxon>
        <taxon>Bacillales</taxon>
        <taxon>Paenibacillaceae</taxon>
        <taxon>Paenibacillus</taxon>
    </lineage>
</organism>
<evidence type="ECO:0000313" key="3">
    <source>
        <dbReference type="Proteomes" id="UP000187172"/>
    </source>
</evidence>
<gene>
    <name evidence="2" type="ORF">BK138_19665</name>
</gene>